<evidence type="ECO:0000313" key="3">
    <source>
        <dbReference type="Proteomes" id="UP000316184"/>
    </source>
</evidence>
<dbReference type="AlphaFoldDB" id="A0A561V9Z7"/>
<evidence type="ECO:0000313" key="2">
    <source>
        <dbReference type="EMBL" id="TWG08445.1"/>
    </source>
</evidence>
<proteinExistence type="predicted"/>
<keyword evidence="3" id="KW-1185">Reference proteome</keyword>
<dbReference type="PANTHER" id="PTHR37539">
    <property type="entry name" value="SECRETED PROTEIN-RELATED"/>
    <property type="match status" value="1"/>
</dbReference>
<dbReference type="InterPro" id="IPR037473">
    <property type="entry name" value="Lcp-like"/>
</dbReference>
<protein>
    <submittedName>
        <fullName evidence="2">Uncharacterized protein DUF2236</fullName>
    </submittedName>
</protein>
<organism evidence="2 3">
    <name type="scientific">Saccharopolyspora dendranthemae</name>
    <dbReference type="NCBI Taxonomy" id="1181886"/>
    <lineage>
        <taxon>Bacteria</taxon>
        <taxon>Bacillati</taxon>
        <taxon>Actinomycetota</taxon>
        <taxon>Actinomycetes</taxon>
        <taxon>Pseudonocardiales</taxon>
        <taxon>Pseudonocardiaceae</taxon>
        <taxon>Saccharopolyspora</taxon>
    </lineage>
</organism>
<gene>
    <name evidence="2" type="ORF">FHU35_111064</name>
</gene>
<dbReference type="InterPro" id="IPR018713">
    <property type="entry name" value="MPAB/Lcp_cat_dom"/>
</dbReference>
<evidence type="ECO:0000259" key="1">
    <source>
        <dbReference type="Pfam" id="PF09995"/>
    </source>
</evidence>
<dbReference type="RefSeq" id="WP_145737221.1">
    <property type="nucleotide sequence ID" value="NZ_VIWX01000001.1"/>
</dbReference>
<name>A0A561V9Z7_9PSEU</name>
<sequence length="407" mass="45141">MDELSRRKALLSGGTLSALGALGFAGPAHAHRVWTWSPQGSVAGSGAGVDPRWLWDEEADPVVKGLFERGEVPRVNELLRSWTKNGQQLPDGLPKDLRDFIERARQVPAWTDFDKLGQAYDFNERRGLYLGVLYGMASGMMSTVIPKEARAVYHSYGGADMKDRIAKTAKLGYDIGTRNAYDPHGEMGVTCVKTRLVHAAVRHLLPQSPHWDEAAPEDIPISQADIMVTWHSLATTVRQKLTEWEVPVAQEDSDAYLHSWQVTGHMLGVSDEYIPASWDEANSQAAQVLTPALAPTPEGVDLADILLNLGAEIDGALLSKPVLGAFTRYTLGDEIAEWLSIPREPVWSPLLETLWRPFIIARETGLHFPGSQETYFLFDEFLRKVVLIYLNDGQPISIEIPIINRPS</sequence>
<dbReference type="EMBL" id="VIWX01000001">
    <property type="protein sequence ID" value="TWG08445.1"/>
    <property type="molecule type" value="Genomic_DNA"/>
</dbReference>
<dbReference type="PROSITE" id="PS51318">
    <property type="entry name" value="TAT"/>
    <property type="match status" value="1"/>
</dbReference>
<dbReference type="OrthoDB" id="7614910at2"/>
<comment type="caution">
    <text evidence="2">The sequence shown here is derived from an EMBL/GenBank/DDBJ whole genome shotgun (WGS) entry which is preliminary data.</text>
</comment>
<dbReference type="Proteomes" id="UP000316184">
    <property type="component" value="Unassembled WGS sequence"/>
</dbReference>
<dbReference type="InterPro" id="IPR006311">
    <property type="entry name" value="TAT_signal"/>
</dbReference>
<dbReference type="GO" id="GO:0016491">
    <property type="term" value="F:oxidoreductase activity"/>
    <property type="evidence" value="ECO:0007669"/>
    <property type="project" value="InterPro"/>
</dbReference>
<dbReference type="PANTHER" id="PTHR37539:SF1">
    <property type="entry name" value="ER-BOUND OXYGENASE MPAB_MPAB'_RUBBER OXYGENASE CATALYTIC DOMAIN-CONTAINING PROTEIN"/>
    <property type="match status" value="1"/>
</dbReference>
<dbReference type="Pfam" id="PF09995">
    <property type="entry name" value="MPAB_Lcp_cat"/>
    <property type="match status" value="1"/>
</dbReference>
<reference evidence="2 3" key="1">
    <citation type="submission" date="2019-06" db="EMBL/GenBank/DDBJ databases">
        <title>Sequencing the genomes of 1000 actinobacteria strains.</title>
        <authorList>
            <person name="Klenk H.-P."/>
        </authorList>
    </citation>
    <scope>NUCLEOTIDE SEQUENCE [LARGE SCALE GENOMIC DNA]</scope>
    <source>
        <strain evidence="2 3">DSM 46699</strain>
    </source>
</reference>
<accession>A0A561V9Z7</accession>
<feature type="domain" description="ER-bound oxygenase mpaB/mpaB'/Rubber oxygenase catalytic" evidence="1">
    <location>
        <begin position="132"/>
        <end position="356"/>
    </location>
</feature>